<accession>A0A7K1FVC4</accession>
<protein>
    <submittedName>
        <fullName evidence="3">Thioesterase family protein</fullName>
    </submittedName>
</protein>
<proteinExistence type="predicted"/>
<dbReference type="SUPFAM" id="SSF54637">
    <property type="entry name" value="Thioesterase/thiol ester dehydrase-isomerase"/>
    <property type="match status" value="1"/>
</dbReference>
<dbReference type="Pfam" id="PF20789">
    <property type="entry name" value="4HBT_3C"/>
    <property type="match status" value="1"/>
</dbReference>
<reference evidence="3 4" key="1">
    <citation type="submission" date="2019-11" db="EMBL/GenBank/DDBJ databases">
        <authorList>
            <person name="Jiang L.-Q."/>
        </authorList>
    </citation>
    <scope>NUCLEOTIDE SEQUENCE [LARGE SCALE GENOMIC DNA]</scope>
    <source>
        <strain evidence="3 4">YIM 132087</strain>
    </source>
</reference>
<sequence length="272" mass="29475">MRDALPDTTADETPDAFFLPLGDGRFRPTTHAQGAWSEHESHMAPVSGLMLHELETRLPRPDLALSRVAFDILGKIPAEDLVVRTRVLRAGRTIELSEVDVAGPDGRSAVRATVWRLQTSDTSAVAGVEDPPMDLPGPEARFRMGGLWNSGFIRTLEVRTAEPPRPGRSRVWLRSSVPLFGGPDAPDISATARLFGLVDTANGVAVRALPSEVIFPNVDLTIHLHRDPVGEWLGLDVSVSWGVHGIGVTSAVLHDLDGPFGRSEQSATIRLR</sequence>
<dbReference type="InterPro" id="IPR029069">
    <property type="entry name" value="HotDog_dom_sf"/>
</dbReference>
<evidence type="ECO:0000313" key="3">
    <source>
        <dbReference type="EMBL" id="MTD16784.1"/>
    </source>
</evidence>
<dbReference type="InterPro" id="IPR042171">
    <property type="entry name" value="Acyl-CoA_hotdog"/>
</dbReference>
<evidence type="ECO:0000259" key="2">
    <source>
        <dbReference type="Pfam" id="PF20789"/>
    </source>
</evidence>
<comment type="caution">
    <text evidence="3">The sequence shown here is derived from an EMBL/GenBank/DDBJ whole genome shotgun (WGS) entry which is preliminary data.</text>
</comment>
<dbReference type="EMBL" id="WLYK01000011">
    <property type="protein sequence ID" value="MTD16784.1"/>
    <property type="molecule type" value="Genomic_DNA"/>
</dbReference>
<evidence type="ECO:0000313" key="4">
    <source>
        <dbReference type="Proteomes" id="UP000460221"/>
    </source>
</evidence>
<dbReference type="InterPro" id="IPR049449">
    <property type="entry name" value="TesB_ACOT8-like_N"/>
</dbReference>
<keyword evidence="4" id="KW-1185">Reference proteome</keyword>
<name>A0A7K1FVC4_9ACTN</name>
<feature type="domain" description="Acyl-CoA thioesterase-like N-terminal HotDog" evidence="1">
    <location>
        <begin position="41"/>
        <end position="116"/>
    </location>
</feature>
<evidence type="ECO:0000259" key="1">
    <source>
        <dbReference type="Pfam" id="PF13622"/>
    </source>
</evidence>
<dbReference type="Proteomes" id="UP000460221">
    <property type="component" value="Unassembled WGS sequence"/>
</dbReference>
<dbReference type="AlphaFoldDB" id="A0A7K1FVC4"/>
<dbReference type="Pfam" id="PF13622">
    <property type="entry name" value="4HBT_3"/>
    <property type="match status" value="1"/>
</dbReference>
<dbReference type="Gene3D" id="2.40.160.210">
    <property type="entry name" value="Acyl-CoA thioesterase, double hotdog domain"/>
    <property type="match status" value="1"/>
</dbReference>
<dbReference type="InterPro" id="IPR049450">
    <property type="entry name" value="ACOT8-like_C"/>
</dbReference>
<feature type="domain" description="Acyl-CoA thioesterase-like C-terminal" evidence="2">
    <location>
        <begin position="143"/>
        <end position="268"/>
    </location>
</feature>
<gene>
    <name evidence="3" type="ORF">GIS00_22890</name>
</gene>
<organism evidence="3 4">
    <name type="scientific">Nakamurella alba</name>
    <dbReference type="NCBI Taxonomy" id="2665158"/>
    <lineage>
        <taxon>Bacteria</taxon>
        <taxon>Bacillati</taxon>
        <taxon>Actinomycetota</taxon>
        <taxon>Actinomycetes</taxon>
        <taxon>Nakamurellales</taxon>
        <taxon>Nakamurellaceae</taxon>
        <taxon>Nakamurella</taxon>
    </lineage>
</organism>